<protein>
    <submittedName>
        <fullName evidence="2">Alpha/beta hydrolase</fullName>
    </submittedName>
</protein>
<accession>A0ABW9AT81</accession>
<name>A0ABW9AT81_9BURK</name>
<dbReference type="SUPFAM" id="SSF53474">
    <property type="entry name" value="alpha/beta-Hydrolases"/>
    <property type="match status" value="1"/>
</dbReference>
<dbReference type="InterPro" id="IPR052897">
    <property type="entry name" value="Sec-Metab_Biosynth_Hydrolase"/>
</dbReference>
<reference evidence="2 3" key="1">
    <citation type="journal article" date="2024" name="Chem. Sci.">
        <title>Discovery of megapolipeptins by genome mining of a Burkholderiales bacteria collection.</title>
        <authorList>
            <person name="Paulo B.S."/>
            <person name="Recchia M.J.J."/>
            <person name="Lee S."/>
            <person name="Fergusson C.H."/>
            <person name="Romanowski S.B."/>
            <person name="Hernandez A."/>
            <person name="Krull N."/>
            <person name="Liu D.Y."/>
            <person name="Cavanagh H."/>
            <person name="Bos A."/>
            <person name="Gray C.A."/>
            <person name="Murphy B.T."/>
            <person name="Linington R.G."/>
            <person name="Eustaquio A.S."/>
        </authorList>
    </citation>
    <scope>NUCLEOTIDE SEQUENCE [LARGE SCALE GENOMIC DNA]</scope>
    <source>
        <strain evidence="2 3">RL17-350-BIC-A</strain>
    </source>
</reference>
<evidence type="ECO:0000259" key="1">
    <source>
        <dbReference type="Pfam" id="PF12697"/>
    </source>
</evidence>
<evidence type="ECO:0000313" key="2">
    <source>
        <dbReference type="EMBL" id="MFM0003777.1"/>
    </source>
</evidence>
<dbReference type="Gene3D" id="3.40.50.1820">
    <property type="entry name" value="alpha/beta hydrolase"/>
    <property type="match status" value="1"/>
</dbReference>
<comment type="caution">
    <text evidence="2">The sequence shown here is derived from an EMBL/GenBank/DDBJ whole genome shotgun (WGS) entry which is preliminary data.</text>
</comment>
<dbReference type="GO" id="GO:0016787">
    <property type="term" value="F:hydrolase activity"/>
    <property type="evidence" value="ECO:0007669"/>
    <property type="project" value="UniProtKB-KW"/>
</dbReference>
<keyword evidence="2" id="KW-0378">Hydrolase</keyword>
<gene>
    <name evidence="2" type="ORF">PQR57_22475</name>
</gene>
<dbReference type="RefSeq" id="WP_408178787.1">
    <property type="nucleotide sequence ID" value="NZ_JAQQEZ010000016.1"/>
</dbReference>
<feature type="domain" description="AB hydrolase-1" evidence="1">
    <location>
        <begin position="10"/>
        <end position="228"/>
    </location>
</feature>
<sequence>MNSNAKHTYVLIAGAWHGGWVWRDVIPGLRELGHAVTAPTLTGLGERRHNGTGDTDLDSHIDDVIAHIEMEGLRSVTLVGWSYGGMVITGVTARIPDRIKSLIYLDAFVPEDGKSLVDYIPAEMRAQFDEFVKKDDSIPPIPPEVFGVTAPTLAEFVTPRLAHQPWQTFYEPVRARPLRQDISVGYVYCSGWNATPFTQFYEKFKSDPRVQTAVIDTGHHCMLTEPLKTIEVLANLA</sequence>
<dbReference type="PANTHER" id="PTHR37017">
    <property type="entry name" value="AB HYDROLASE-1 DOMAIN-CONTAINING PROTEIN-RELATED"/>
    <property type="match status" value="1"/>
</dbReference>
<dbReference type="PANTHER" id="PTHR37017:SF11">
    <property type="entry name" value="ESTERASE_LIPASE_THIOESTERASE DOMAIN-CONTAINING PROTEIN"/>
    <property type="match status" value="1"/>
</dbReference>
<keyword evidence="3" id="KW-1185">Reference proteome</keyword>
<dbReference type="Pfam" id="PF12697">
    <property type="entry name" value="Abhydrolase_6"/>
    <property type="match status" value="1"/>
</dbReference>
<dbReference type="Proteomes" id="UP001629230">
    <property type="component" value="Unassembled WGS sequence"/>
</dbReference>
<dbReference type="EMBL" id="JAQQEZ010000016">
    <property type="protein sequence ID" value="MFM0003777.1"/>
    <property type="molecule type" value="Genomic_DNA"/>
</dbReference>
<dbReference type="InterPro" id="IPR000073">
    <property type="entry name" value="AB_hydrolase_1"/>
</dbReference>
<proteinExistence type="predicted"/>
<evidence type="ECO:0000313" key="3">
    <source>
        <dbReference type="Proteomes" id="UP001629230"/>
    </source>
</evidence>
<organism evidence="2 3">
    <name type="scientific">Paraburkholderia dipogonis</name>
    <dbReference type="NCBI Taxonomy" id="1211383"/>
    <lineage>
        <taxon>Bacteria</taxon>
        <taxon>Pseudomonadati</taxon>
        <taxon>Pseudomonadota</taxon>
        <taxon>Betaproteobacteria</taxon>
        <taxon>Burkholderiales</taxon>
        <taxon>Burkholderiaceae</taxon>
        <taxon>Paraburkholderia</taxon>
    </lineage>
</organism>
<dbReference type="InterPro" id="IPR029058">
    <property type="entry name" value="AB_hydrolase_fold"/>
</dbReference>